<dbReference type="Proteomes" id="UP000763447">
    <property type="component" value="Unassembled WGS sequence"/>
</dbReference>
<feature type="domain" description="Maltose/galactoside acetyltransferase" evidence="6">
    <location>
        <begin position="7"/>
        <end position="59"/>
    </location>
</feature>
<evidence type="ECO:0000256" key="3">
    <source>
        <dbReference type="ARBA" id="ARBA00022737"/>
    </source>
</evidence>
<evidence type="ECO:0000259" key="6">
    <source>
        <dbReference type="SMART" id="SM01266"/>
    </source>
</evidence>
<dbReference type="InterPro" id="IPR011004">
    <property type="entry name" value="Trimer_LpxA-like_sf"/>
</dbReference>
<dbReference type="CDD" id="cd03357">
    <property type="entry name" value="LbH_MAT_GAT"/>
    <property type="match status" value="1"/>
</dbReference>
<dbReference type="PANTHER" id="PTHR43017:SF1">
    <property type="entry name" value="ACETYLTRANSFERASE YJL218W-RELATED"/>
    <property type="match status" value="1"/>
</dbReference>
<dbReference type="InterPro" id="IPR001451">
    <property type="entry name" value="Hexapep"/>
</dbReference>
<keyword evidence="8" id="KW-1185">Reference proteome</keyword>
<dbReference type="InterPro" id="IPR024688">
    <property type="entry name" value="Mac_dom"/>
</dbReference>
<dbReference type="EC" id="2.3.1.-" evidence="5"/>
<dbReference type="EMBL" id="JAAXLJ010000009">
    <property type="protein sequence ID" value="NLR18610.1"/>
    <property type="molecule type" value="Genomic_DNA"/>
</dbReference>
<dbReference type="PROSITE" id="PS00101">
    <property type="entry name" value="HEXAPEP_TRANSFERASES"/>
    <property type="match status" value="1"/>
</dbReference>
<dbReference type="Pfam" id="PF00132">
    <property type="entry name" value="Hexapep"/>
    <property type="match status" value="1"/>
</dbReference>
<keyword evidence="3" id="KW-0677">Repeat</keyword>
<proteinExistence type="inferred from homology"/>
<dbReference type="PANTHER" id="PTHR43017">
    <property type="entry name" value="GALACTOSIDE O-ACETYLTRANSFERASE"/>
    <property type="match status" value="1"/>
</dbReference>
<reference evidence="7 8" key="1">
    <citation type="submission" date="2020-04" db="EMBL/GenBank/DDBJ databases">
        <title>A novel species of genus Lactobacillus that was isolated from fermented food Zha-chili.</title>
        <authorList>
            <person name="Zhang Z."/>
        </authorList>
    </citation>
    <scope>NUCLEOTIDE SEQUENCE [LARGE SCALE GENOMIC DNA]</scope>
    <source>
        <strain evidence="8">HBUAS51383</strain>
    </source>
</reference>
<evidence type="ECO:0000256" key="2">
    <source>
        <dbReference type="ARBA" id="ARBA00022679"/>
    </source>
</evidence>
<dbReference type="SUPFAM" id="SSF51161">
    <property type="entry name" value="Trimeric LpxA-like enzymes"/>
    <property type="match status" value="1"/>
</dbReference>
<name>A0ABX1KZG1_9LACO</name>
<dbReference type="Gene3D" id="2.160.10.10">
    <property type="entry name" value="Hexapeptide repeat proteins"/>
    <property type="match status" value="1"/>
</dbReference>
<dbReference type="InterPro" id="IPR018357">
    <property type="entry name" value="Hexapep_transf_CS"/>
</dbReference>
<dbReference type="Pfam" id="PF12464">
    <property type="entry name" value="Mac"/>
    <property type="match status" value="1"/>
</dbReference>
<comment type="caution">
    <text evidence="7">The sequence shown here is derived from an EMBL/GenBank/DDBJ whole genome shotgun (WGS) entry which is preliminary data.</text>
</comment>
<gene>
    <name evidence="7" type="ORF">HC026_06685</name>
</gene>
<organism evidence="7 8">
    <name type="scientific">Secundilactobacillus angelensis</name>
    <dbReference type="NCBI Taxonomy" id="2722706"/>
    <lineage>
        <taxon>Bacteria</taxon>
        <taxon>Bacillati</taxon>
        <taxon>Bacillota</taxon>
        <taxon>Bacilli</taxon>
        <taxon>Lactobacillales</taxon>
        <taxon>Lactobacillaceae</taxon>
        <taxon>Secundilactobacillus</taxon>
    </lineage>
</organism>
<keyword evidence="4 5" id="KW-0012">Acyltransferase</keyword>
<sequence length="202" mass="21713">MNLDEKFAYMATGQPYDDLDPKLVKVRETATTFTQRLNGTVDPAARNELFSQLIGNAGEAPFVEPNFRCEFGRNITVGDHFYANYDCVMLDGAPITIGSHVLFGPKVGLYTSNHLFDPSERRTGGCIAKPITIGNDVWLAANVTVLPGVTIGSNVIVGAGSVVTKDIPDNVIAAGNPCRVLRKITDDDRTGFNGQDFSAGNS</sequence>
<dbReference type="SMART" id="SM01266">
    <property type="entry name" value="Mac"/>
    <property type="match status" value="1"/>
</dbReference>
<evidence type="ECO:0000313" key="7">
    <source>
        <dbReference type="EMBL" id="NLR18610.1"/>
    </source>
</evidence>
<evidence type="ECO:0000313" key="8">
    <source>
        <dbReference type="Proteomes" id="UP000763447"/>
    </source>
</evidence>
<comment type="similarity">
    <text evidence="1 5">Belongs to the transferase hexapeptide repeat family.</text>
</comment>
<accession>A0ABX1KZG1</accession>
<evidence type="ECO:0000256" key="5">
    <source>
        <dbReference type="RuleBase" id="RU367021"/>
    </source>
</evidence>
<protein>
    <recommendedName>
        <fullName evidence="5">Acetyltransferase</fullName>
        <ecNumber evidence="5">2.3.1.-</ecNumber>
    </recommendedName>
</protein>
<evidence type="ECO:0000256" key="4">
    <source>
        <dbReference type="ARBA" id="ARBA00023315"/>
    </source>
</evidence>
<dbReference type="InterPro" id="IPR039369">
    <property type="entry name" value="LacA-like"/>
</dbReference>
<keyword evidence="2 5" id="KW-0808">Transferase</keyword>
<evidence type="ECO:0000256" key="1">
    <source>
        <dbReference type="ARBA" id="ARBA00007274"/>
    </source>
</evidence>
<dbReference type="RefSeq" id="WP_168925218.1">
    <property type="nucleotide sequence ID" value="NZ_JAAXLJ010000009.1"/>
</dbReference>